<dbReference type="Proteomes" id="UP000188320">
    <property type="component" value="Unassembled WGS sequence"/>
</dbReference>
<feature type="region of interest" description="Disordered" evidence="1">
    <location>
        <begin position="47"/>
        <end position="114"/>
    </location>
</feature>
<dbReference type="EMBL" id="LSSK01000099">
    <property type="protein sequence ID" value="OMH85254.1"/>
    <property type="molecule type" value="Genomic_DNA"/>
</dbReference>
<reference evidence="3" key="1">
    <citation type="submission" date="2017-01" db="EMBL/GenBank/DDBJ databases">
        <authorList>
            <person name="Wang Y."/>
            <person name="White M."/>
            <person name="Kvist S."/>
            <person name="Moncalvo J.-M."/>
        </authorList>
    </citation>
    <scope>NUCLEOTIDE SEQUENCE [LARGE SCALE GENOMIC DNA]</scope>
    <source>
        <strain evidence="3">COL-18-3</strain>
    </source>
</reference>
<dbReference type="AlphaFoldDB" id="A0A1R1PWE9"/>
<evidence type="ECO:0000256" key="1">
    <source>
        <dbReference type="SAM" id="MobiDB-lite"/>
    </source>
</evidence>
<keyword evidence="3" id="KW-1185">Reference proteome</keyword>
<proteinExistence type="predicted"/>
<accession>A0A1R1PWE9</accession>
<evidence type="ECO:0000313" key="2">
    <source>
        <dbReference type="EMBL" id="OMH85254.1"/>
    </source>
</evidence>
<protein>
    <submittedName>
        <fullName evidence="2">Uncharacterized protein</fullName>
    </submittedName>
</protein>
<evidence type="ECO:0000313" key="3">
    <source>
        <dbReference type="Proteomes" id="UP000188320"/>
    </source>
</evidence>
<feature type="compositionally biased region" description="Basic and acidic residues" evidence="1">
    <location>
        <begin position="98"/>
        <end position="114"/>
    </location>
</feature>
<sequence length="114" mass="12230">MGSMAMRNVNVMGMNYRMPMGMPMGGMPIANPAVQMQMMGSMPFMNPMRSGIPMQQSGMHMGTIGGVGGVGQFKPASQSQPATPQSSSSTQIVGQKRKPTEHLPDDREGSKEHM</sequence>
<gene>
    <name evidence="2" type="ORF">AX774_g1207</name>
</gene>
<name>A0A1R1PWE9_ZANCU</name>
<feature type="compositionally biased region" description="Low complexity" evidence="1">
    <location>
        <begin position="75"/>
        <end position="91"/>
    </location>
</feature>
<organism evidence="2 3">
    <name type="scientific">Zancudomyces culisetae</name>
    <name type="common">Gut fungus</name>
    <name type="synonym">Smittium culisetae</name>
    <dbReference type="NCBI Taxonomy" id="1213189"/>
    <lineage>
        <taxon>Eukaryota</taxon>
        <taxon>Fungi</taxon>
        <taxon>Fungi incertae sedis</taxon>
        <taxon>Zoopagomycota</taxon>
        <taxon>Kickxellomycotina</taxon>
        <taxon>Harpellomycetes</taxon>
        <taxon>Harpellales</taxon>
        <taxon>Legeriomycetaceae</taxon>
        <taxon>Zancudomyces</taxon>
    </lineage>
</organism>
<comment type="caution">
    <text evidence="2">The sequence shown here is derived from an EMBL/GenBank/DDBJ whole genome shotgun (WGS) entry which is preliminary data.</text>
</comment>